<gene>
    <name evidence="9" type="ORF">E1B28_012219</name>
</gene>
<evidence type="ECO:0000256" key="7">
    <source>
        <dbReference type="SAM" id="MobiDB-lite"/>
    </source>
</evidence>
<dbReference type="GO" id="GO:0016787">
    <property type="term" value="F:hydrolase activity"/>
    <property type="evidence" value="ECO:0007669"/>
    <property type="project" value="UniProtKB-KW"/>
</dbReference>
<evidence type="ECO:0000313" key="10">
    <source>
        <dbReference type="Proteomes" id="UP001049176"/>
    </source>
</evidence>
<dbReference type="RefSeq" id="XP_043004673.1">
    <property type="nucleotide sequence ID" value="XM_043157306.1"/>
</dbReference>
<dbReference type="Pfam" id="PF00271">
    <property type="entry name" value="Helicase_C"/>
    <property type="match status" value="1"/>
</dbReference>
<keyword evidence="4" id="KW-0347">Helicase</keyword>
<accession>A0A9P7UN04</accession>
<feature type="region of interest" description="Disordered" evidence="7">
    <location>
        <begin position="1"/>
        <end position="21"/>
    </location>
</feature>
<keyword evidence="3" id="KW-0378">Hydrolase</keyword>
<evidence type="ECO:0000256" key="5">
    <source>
        <dbReference type="ARBA" id="ARBA00022840"/>
    </source>
</evidence>
<dbReference type="InterPro" id="IPR001650">
    <property type="entry name" value="Helicase_C-like"/>
</dbReference>
<dbReference type="CDD" id="cd18787">
    <property type="entry name" value="SF2_C_DEAD"/>
    <property type="match status" value="1"/>
</dbReference>
<dbReference type="PROSITE" id="PS51194">
    <property type="entry name" value="HELICASE_CTER"/>
    <property type="match status" value="1"/>
</dbReference>
<dbReference type="KEGG" id="more:E1B28_012219"/>
<dbReference type="PANTHER" id="PTHR47959:SF1">
    <property type="entry name" value="ATP-DEPENDENT RNA HELICASE DBPA"/>
    <property type="match status" value="1"/>
</dbReference>
<keyword evidence="10" id="KW-1185">Reference proteome</keyword>
<dbReference type="PANTHER" id="PTHR47959">
    <property type="entry name" value="ATP-DEPENDENT RNA HELICASE RHLE-RELATED"/>
    <property type="match status" value="1"/>
</dbReference>
<evidence type="ECO:0000259" key="8">
    <source>
        <dbReference type="PROSITE" id="PS51194"/>
    </source>
</evidence>
<evidence type="ECO:0000256" key="4">
    <source>
        <dbReference type="ARBA" id="ARBA00022806"/>
    </source>
</evidence>
<keyword evidence="2" id="KW-0547">Nucleotide-binding</keyword>
<dbReference type="EC" id="3.6.4.13" evidence="1"/>
<dbReference type="InterPro" id="IPR027417">
    <property type="entry name" value="P-loop_NTPase"/>
</dbReference>
<dbReference type="EMBL" id="CM032188">
    <property type="protein sequence ID" value="KAG7088202.1"/>
    <property type="molecule type" value="Genomic_DNA"/>
</dbReference>
<sequence>MLFHSSENIPDDEGSKTEGKAEVISADAETRLQTFVFSATMSKELQRNVKESRPKNSGGKHRQATSTLDDLLLCLDVRDPEGPEVIDLSPEHGVVDTLVESKVECLVADKDEPLVFLSAIDGVRRLLPLLEMLGQKVYPIHSQLEMRQWLKNLDRFKSSSKSVLLATDIAARGLDIKGVDHVVHYQVPRSADVYVRRNGQPVREARALVYY</sequence>
<keyword evidence="5" id="KW-0067">ATP-binding</keyword>
<dbReference type="OrthoDB" id="4310724at2759"/>
<dbReference type="GO" id="GO:0005524">
    <property type="term" value="F:ATP binding"/>
    <property type="evidence" value="ECO:0007669"/>
    <property type="project" value="UniProtKB-KW"/>
</dbReference>
<evidence type="ECO:0000256" key="2">
    <source>
        <dbReference type="ARBA" id="ARBA00022741"/>
    </source>
</evidence>
<evidence type="ECO:0000256" key="3">
    <source>
        <dbReference type="ARBA" id="ARBA00022801"/>
    </source>
</evidence>
<dbReference type="GO" id="GO:0003724">
    <property type="term" value="F:RNA helicase activity"/>
    <property type="evidence" value="ECO:0007669"/>
    <property type="project" value="UniProtKB-EC"/>
</dbReference>
<proteinExistence type="predicted"/>
<organism evidence="9 10">
    <name type="scientific">Marasmius oreades</name>
    <name type="common">fairy-ring Marasmius</name>
    <dbReference type="NCBI Taxonomy" id="181124"/>
    <lineage>
        <taxon>Eukaryota</taxon>
        <taxon>Fungi</taxon>
        <taxon>Dikarya</taxon>
        <taxon>Basidiomycota</taxon>
        <taxon>Agaricomycotina</taxon>
        <taxon>Agaricomycetes</taxon>
        <taxon>Agaricomycetidae</taxon>
        <taxon>Agaricales</taxon>
        <taxon>Marasmiineae</taxon>
        <taxon>Marasmiaceae</taxon>
        <taxon>Marasmius</taxon>
    </lineage>
</organism>
<feature type="domain" description="Helicase C-terminal" evidence="8">
    <location>
        <begin position="93"/>
        <end position="211"/>
    </location>
</feature>
<comment type="catalytic activity">
    <reaction evidence="6">
        <text>ATP + H2O = ADP + phosphate + H(+)</text>
        <dbReference type="Rhea" id="RHEA:13065"/>
        <dbReference type="ChEBI" id="CHEBI:15377"/>
        <dbReference type="ChEBI" id="CHEBI:15378"/>
        <dbReference type="ChEBI" id="CHEBI:30616"/>
        <dbReference type="ChEBI" id="CHEBI:43474"/>
        <dbReference type="ChEBI" id="CHEBI:456216"/>
        <dbReference type="EC" id="3.6.4.13"/>
    </reaction>
</comment>
<dbReference type="AlphaFoldDB" id="A0A9P7UN04"/>
<dbReference type="GO" id="GO:0005829">
    <property type="term" value="C:cytosol"/>
    <property type="evidence" value="ECO:0007669"/>
    <property type="project" value="TreeGrafter"/>
</dbReference>
<evidence type="ECO:0000256" key="1">
    <source>
        <dbReference type="ARBA" id="ARBA00012552"/>
    </source>
</evidence>
<evidence type="ECO:0000256" key="6">
    <source>
        <dbReference type="ARBA" id="ARBA00047984"/>
    </source>
</evidence>
<evidence type="ECO:0000313" key="9">
    <source>
        <dbReference type="EMBL" id="KAG7088202.1"/>
    </source>
</evidence>
<reference evidence="9" key="1">
    <citation type="journal article" date="2021" name="Genome Biol. Evol.">
        <title>The assembled and annotated genome of the fairy-ring fungus Marasmius oreades.</title>
        <authorList>
            <person name="Hiltunen M."/>
            <person name="Ament-Velasquez S.L."/>
            <person name="Johannesson H."/>
        </authorList>
    </citation>
    <scope>NUCLEOTIDE SEQUENCE</scope>
    <source>
        <strain evidence="9">03SP1</strain>
    </source>
</reference>
<dbReference type="InterPro" id="IPR050079">
    <property type="entry name" value="DEAD_box_RNA_helicase"/>
</dbReference>
<dbReference type="SMART" id="SM00490">
    <property type="entry name" value="HELICc"/>
    <property type="match status" value="1"/>
</dbReference>
<dbReference type="SUPFAM" id="SSF52540">
    <property type="entry name" value="P-loop containing nucleoside triphosphate hydrolases"/>
    <property type="match status" value="1"/>
</dbReference>
<name>A0A9P7UN04_9AGAR</name>
<dbReference type="Proteomes" id="UP001049176">
    <property type="component" value="Chromosome 8"/>
</dbReference>
<protein>
    <recommendedName>
        <fullName evidence="1">RNA helicase</fullName>
        <ecNumber evidence="1">3.6.4.13</ecNumber>
    </recommendedName>
</protein>
<dbReference type="Gene3D" id="3.40.50.300">
    <property type="entry name" value="P-loop containing nucleotide triphosphate hydrolases"/>
    <property type="match status" value="1"/>
</dbReference>
<comment type="caution">
    <text evidence="9">The sequence shown here is derived from an EMBL/GenBank/DDBJ whole genome shotgun (WGS) entry which is preliminary data.</text>
</comment>
<dbReference type="GeneID" id="66081294"/>